<keyword evidence="5 11" id="KW-1133">Transmembrane helix</keyword>
<feature type="transmembrane region" description="Helical" evidence="11">
    <location>
        <begin position="113"/>
        <end position="136"/>
    </location>
</feature>
<feature type="binding site" description="axial binding residue" evidence="11">
    <location>
        <position position="272"/>
    </location>
    <ligand>
        <name>heme</name>
        <dbReference type="ChEBI" id="CHEBI:30413"/>
    </ligand>
    <ligandPart>
        <name>Fe</name>
        <dbReference type="ChEBI" id="CHEBI:18248"/>
    </ligandPart>
</feature>
<keyword evidence="6 11" id="KW-0560">Oxidoreductase</keyword>
<feature type="transmembrane region" description="Helical" evidence="11">
    <location>
        <begin position="269"/>
        <end position="289"/>
    </location>
</feature>
<dbReference type="InterPro" id="IPR003780">
    <property type="entry name" value="COX15/CtaA_fam"/>
</dbReference>
<keyword evidence="4 11" id="KW-0479">Metal-binding</keyword>
<reference evidence="12 13" key="1">
    <citation type="submission" date="2020-08" db="EMBL/GenBank/DDBJ databases">
        <title>Genomic Encyclopedia of Type Strains, Phase IV (KMG-IV): sequencing the most valuable type-strain genomes for metagenomic binning, comparative biology and taxonomic classification.</title>
        <authorList>
            <person name="Goeker M."/>
        </authorList>
    </citation>
    <scope>NUCLEOTIDE SEQUENCE [LARGE SCALE GENOMIC DNA]</scope>
    <source>
        <strain evidence="12 13">DSM 11805</strain>
    </source>
</reference>
<organism evidence="12 13">
    <name type="scientific">Gracilibacillus halotolerans</name>
    <dbReference type="NCBI Taxonomy" id="74386"/>
    <lineage>
        <taxon>Bacteria</taxon>
        <taxon>Bacillati</taxon>
        <taxon>Bacillota</taxon>
        <taxon>Bacilli</taxon>
        <taxon>Bacillales</taxon>
        <taxon>Bacillaceae</taxon>
        <taxon>Gracilibacillus</taxon>
    </lineage>
</organism>
<protein>
    <recommendedName>
        <fullName evidence="11">Heme A synthase</fullName>
        <shortName evidence="11">HAS</shortName>
        <ecNumber evidence="11">1.17.99.9</ecNumber>
    </recommendedName>
    <alternativeName>
        <fullName evidence="11">Cytochrome aa3-controlling protein</fullName>
    </alternativeName>
</protein>
<keyword evidence="7 11" id="KW-0408">Iron</keyword>
<evidence type="ECO:0000256" key="10">
    <source>
        <dbReference type="ARBA" id="ARBA00023157"/>
    </source>
</evidence>
<comment type="catalytic activity">
    <reaction evidence="11">
        <text>Fe(II)-heme o + 2 A + H2O = Fe(II)-heme a + 2 AH2</text>
        <dbReference type="Rhea" id="RHEA:63388"/>
        <dbReference type="ChEBI" id="CHEBI:13193"/>
        <dbReference type="ChEBI" id="CHEBI:15377"/>
        <dbReference type="ChEBI" id="CHEBI:17499"/>
        <dbReference type="ChEBI" id="CHEBI:60530"/>
        <dbReference type="ChEBI" id="CHEBI:61715"/>
        <dbReference type="EC" id="1.17.99.9"/>
    </reaction>
</comment>
<evidence type="ECO:0000256" key="7">
    <source>
        <dbReference type="ARBA" id="ARBA00023004"/>
    </source>
</evidence>
<evidence type="ECO:0000256" key="1">
    <source>
        <dbReference type="ARBA" id="ARBA00004141"/>
    </source>
</evidence>
<dbReference type="InterPro" id="IPR050450">
    <property type="entry name" value="COX15/CtaA_HemeA_synthase"/>
</dbReference>
<evidence type="ECO:0000256" key="8">
    <source>
        <dbReference type="ARBA" id="ARBA00023133"/>
    </source>
</evidence>
<dbReference type="UniPathway" id="UPA00269">
    <property type="reaction ID" value="UER00713"/>
</dbReference>
<evidence type="ECO:0000256" key="6">
    <source>
        <dbReference type="ARBA" id="ARBA00023002"/>
    </source>
</evidence>
<evidence type="ECO:0000256" key="5">
    <source>
        <dbReference type="ARBA" id="ARBA00022989"/>
    </source>
</evidence>
<gene>
    <name evidence="11" type="primary">ctaA</name>
    <name evidence="12" type="ORF">GGQ92_000090</name>
</gene>
<feature type="transmembrane region" description="Helical" evidence="11">
    <location>
        <begin position="7"/>
        <end position="25"/>
    </location>
</feature>
<dbReference type="GO" id="GO:0005886">
    <property type="term" value="C:plasma membrane"/>
    <property type="evidence" value="ECO:0007669"/>
    <property type="project" value="UniProtKB-SubCell"/>
</dbReference>
<comment type="subunit">
    <text evidence="11">Interacts with CtaB.</text>
</comment>
<comment type="function">
    <text evidence="11">Catalyzes the conversion of heme O to heme A by two successive hydroxylations of the methyl group at C8. The first hydroxylation forms heme I, the second hydroxylation results in an unstable dihydroxymethyl group, which spontaneously dehydrates, resulting in the formyl group of heme A.</text>
</comment>
<feature type="transmembrane region" description="Helical" evidence="11">
    <location>
        <begin position="208"/>
        <end position="228"/>
    </location>
</feature>
<evidence type="ECO:0000256" key="9">
    <source>
        <dbReference type="ARBA" id="ARBA00023136"/>
    </source>
</evidence>
<comment type="subcellular location">
    <subcellularLocation>
        <location evidence="11">Cell membrane</location>
        <topology evidence="11">Multi-pass membrane protein</topology>
    </subcellularLocation>
    <subcellularLocation>
        <location evidence="1">Membrane</location>
        <topology evidence="1">Multi-pass membrane protein</topology>
    </subcellularLocation>
</comment>
<comment type="cofactor">
    <cofactor evidence="11">
        <name>heme b</name>
        <dbReference type="ChEBI" id="CHEBI:60344"/>
    </cofactor>
</comment>
<proteinExistence type="inferred from homology"/>
<sequence>MKGLKILSIISVAVMIFVLVGGALVTKTDSGMGCGANWPLCYGDWSLEMFIELSHRIVSSLAGIFILLLSILSWRKIGHIREVKFLSFISIFFLIAQGLFGASAVIWPQSDTILALHFGVSLISFAAVLLLTILIFEVDHKFDADSLIIPSYFRKQFIWLAIFTYVVVYSGALVRHMDSSLACPDWPFCVNNDPLVMVDWHIGQWVQMGHRFLAAIAFIWTIVLMFQIKKHFRHSKIMYNGWMIQTGFMVSQVLLGALVIFSLADLTFALLHALIITLYFGVLCYYLLLSYRSVKKEKQNKS</sequence>
<keyword evidence="13" id="KW-1185">Reference proteome</keyword>
<dbReference type="PANTHER" id="PTHR35457:SF1">
    <property type="entry name" value="HEME A SYNTHASE"/>
    <property type="match status" value="1"/>
</dbReference>
<evidence type="ECO:0000256" key="4">
    <source>
        <dbReference type="ARBA" id="ARBA00022723"/>
    </source>
</evidence>
<evidence type="ECO:0000256" key="3">
    <source>
        <dbReference type="ARBA" id="ARBA00022692"/>
    </source>
</evidence>
<feature type="transmembrane region" description="Helical" evidence="11">
    <location>
        <begin position="85"/>
        <end position="107"/>
    </location>
</feature>
<feature type="transmembrane region" description="Helical" evidence="11">
    <location>
        <begin position="240"/>
        <end position="263"/>
    </location>
</feature>
<dbReference type="HAMAP" id="MF_01664">
    <property type="entry name" value="HemeA_synth_type1"/>
    <property type="match status" value="1"/>
</dbReference>
<comment type="caution">
    <text evidence="12">The sequence shown here is derived from an EMBL/GenBank/DDBJ whole genome shotgun (WGS) entry which is preliminary data.</text>
</comment>
<keyword evidence="3 11" id="KW-0812">Transmembrane</keyword>
<dbReference type="InterPro" id="IPR023755">
    <property type="entry name" value="HemeA_Synthase_type1"/>
</dbReference>
<dbReference type="GO" id="GO:0120547">
    <property type="term" value="F:heme A synthase activity"/>
    <property type="evidence" value="ECO:0007669"/>
    <property type="project" value="UniProtKB-EC"/>
</dbReference>
<accession>A0A841RI40</accession>
<keyword evidence="9 11" id="KW-0472">Membrane</keyword>
<dbReference type="PANTHER" id="PTHR35457">
    <property type="entry name" value="HEME A SYNTHASE"/>
    <property type="match status" value="1"/>
</dbReference>
<name>A0A841RI40_9BACI</name>
<keyword evidence="8 11" id="KW-0350">Heme biosynthesis</keyword>
<keyword evidence="2 11" id="KW-1003">Cell membrane</keyword>
<feature type="transmembrane region" description="Helical" evidence="11">
    <location>
        <begin position="157"/>
        <end position="177"/>
    </location>
</feature>
<dbReference type="GO" id="GO:0006784">
    <property type="term" value="P:heme A biosynthetic process"/>
    <property type="evidence" value="ECO:0007669"/>
    <property type="project" value="UniProtKB-UniRule"/>
</dbReference>
<evidence type="ECO:0000313" key="13">
    <source>
        <dbReference type="Proteomes" id="UP000572212"/>
    </source>
</evidence>
<dbReference type="EMBL" id="JACHON010000001">
    <property type="protein sequence ID" value="MBB6511323.1"/>
    <property type="molecule type" value="Genomic_DNA"/>
</dbReference>
<keyword evidence="10" id="KW-1015">Disulfide bond</keyword>
<comment type="pathway">
    <text evidence="11">Porphyrin-containing compound metabolism; heme A biosynthesis; heme A from heme O: step 1/1.</text>
</comment>
<dbReference type="GO" id="GO:0046872">
    <property type="term" value="F:metal ion binding"/>
    <property type="evidence" value="ECO:0007669"/>
    <property type="project" value="UniProtKB-KW"/>
</dbReference>
<comment type="similarity">
    <text evidence="11">Belongs to the COX15/CtaA family. Type 1 subfamily.</text>
</comment>
<evidence type="ECO:0000313" key="12">
    <source>
        <dbReference type="EMBL" id="MBB6511323.1"/>
    </source>
</evidence>
<feature type="transmembrane region" description="Helical" evidence="11">
    <location>
        <begin position="53"/>
        <end position="73"/>
    </location>
</feature>
<dbReference type="AlphaFoldDB" id="A0A841RI40"/>
<dbReference type="Proteomes" id="UP000572212">
    <property type="component" value="Unassembled WGS sequence"/>
</dbReference>
<feature type="binding site" description="axial binding residue" evidence="11">
    <location>
        <position position="210"/>
    </location>
    <ligand>
        <name>heme</name>
        <dbReference type="ChEBI" id="CHEBI:30413"/>
    </ligand>
    <ligandPart>
        <name>Fe</name>
        <dbReference type="ChEBI" id="CHEBI:18248"/>
    </ligandPart>
</feature>
<dbReference type="RefSeq" id="WP_184243427.1">
    <property type="nucleotide sequence ID" value="NZ_BAAACU010000020.1"/>
</dbReference>
<dbReference type="EC" id="1.17.99.9" evidence="11"/>
<dbReference type="Pfam" id="PF02628">
    <property type="entry name" value="COX15-CtaA"/>
    <property type="match status" value="1"/>
</dbReference>
<evidence type="ECO:0000256" key="11">
    <source>
        <dbReference type="HAMAP-Rule" id="MF_01664"/>
    </source>
</evidence>
<evidence type="ECO:0000256" key="2">
    <source>
        <dbReference type="ARBA" id="ARBA00022475"/>
    </source>
</evidence>